<dbReference type="EMBL" id="CP096203">
    <property type="protein sequence ID" value="UPQ76301.1"/>
    <property type="molecule type" value="Genomic_DNA"/>
</dbReference>
<dbReference type="Proteomes" id="UP000830552">
    <property type="component" value="Chromosome"/>
</dbReference>
<protein>
    <submittedName>
        <fullName evidence="1">Uncharacterized protein</fullName>
    </submittedName>
</protein>
<keyword evidence="2" id="KW-1185">Reference proteome</keyword>
<dbReference type="RefSeq" id="WP_248393147.1">
    <property type="nucleotide sequence ID" value="NZ_CP096203.1"/>
</dbReference>
<evidence type="ECO:0000313" key="2">
    <source>
        <dbReference type="Proteomes" id="UP000830552"/>
    </source>
</evidence>
<gene>
    <name evidence="1" type="ORF">M0D58_01850</name>
</gene>
<organism evidence="1 2">
    <name type="scientific">Chryseobacterium nepalense</name>
    <dbReference type="NCBI Taxonomy" id="1854498"/>
    <lineage>
        <taxon>Bacteria</taxon>
        <taxon>Pseudomonadati</taxon>
        <taxon>Bacteroidota</taxon>
        <taxon>Flavobacteriia</taxon>
        <taxon>Flavobacteriales</taxon>
        <taxon>Weeksellaceae</taxon>
        <taxon>Chryseobacterium group</taxon>
        <taxon>Chryseobacterium</taxon>
    </lineage>
</organism>
<accession>A0ABY4K7G1</accession>
<name>A0ABY4K7G1_9FLAO</name>
<proteinExistence type="predicted"/>
<reference evidence="1" key="1">
    <citation type="submission" date="2022-04" db="EMBL/GenBank/DDBJ databases">
        <title>Evolutionary, genomic, and biogeographic characterization of Chryseobacterium nepalense represented by a plastic-degrading bacterium AC3.</title>
        <authorList>
            <person name="Yin Z."/>
            <person name="Liu X."/>
            <person name="Wang D."/>
            <person name="Xie Z."/>
        </authorList>
    </citation>
    <scope>NUCLEOTIDE SEQUENCE</scope>
    <source>
        <strain evidence="1">AC3</strain>
    </source>
</reference>
<evidence type="ECO:0000313" key="1">
    <source>
        <dbReference type="EMBL" id="UPQ76301.1"/>
    </source>
</evidence>
<sequence>MGSKSKLCRKVCCRGATAIPGYRKASCRVRQPFGCSRKFTAGCSSLSGTPESSLLGCDRFSGKYAKKSSQKNRS</sequence>